<evidence type="ECO:0000256" key="3">
    <source>
        <dbReference type="ARBA" id="ARBA00012970"/>
    </source>
</evidence>
<comment type="pathway">
    <text evidence="1 9 14">Porphyrin-containing compound metabolism; protoporphyrin-IX biosynthesis; 5-aminolevulinate from L-glutamyl-tRNA(Glu): step 1/2.</text>
</comment>
<dbReference type="PIRSF" id="PIRSF000445">
    <property type="entry name" value="4pyrrol_synth_GluRdtase"/>
    <property type="match status" value="1"/>
</dbReference>
<dbReference type="STRING" id="1434232.MAIT1_00923"/>
<evidence type="ECO:0000256" key="9">
    <source>
        <dbReference type="HAMAP-Rule" id="MF_00087"/>
    </source>
</evidence>
<evidence type="ECO:0000259" key="17">
    <source>
        <dbReference type="Pfam" id="PF05201"/>
    </source>
</evidence>
<evidence type="ECO:0000313" key="19">
    <source>
        <dbReference type="Proteomes" id="UP000194003"/>
    </source>
</evidence>
<evidence type="ECO:0000256" key="2">
    <source>
        <dbReference type="ARBA" id="ARBA00005916"/>
    </source>
</evidence>
<feature type="binding site" evidence="9 11">
    <location>
        <position position="109"/>
    </location>
    <ligand>
        <name>substrate</name>
    </ligand>
</feature>
<comment type="function">
    <text evidence="9">Catalyzes the NADPH-dependent reduction of glutamyl-tRNA(Glu) to glutamate 1-semialdehyde (GSA).</text>
</comment>
<comment type="miscellaneous">
    <text evidence="9">During catalysis, the active site Cys acts as a nucleophile attacking the alpha-carbonyl group of tRNA-bound glutamate with the formation of a thioester intermediate between enzyme and glutamate, and the concomitant release of tRNA(Glu). The thioester intermediate is finally reduced by direct hydride transfer from NADPH, to form the product GSA.</text>
</comment>
<dbReference type="SUPFAM" id="SSF69742">
    <property type="entry name" value="Glutamyl tRNA-reductase catalytic, N-terminal domain"/>
    <property type="match status" value="1"/>
</dbReference>
<keyword evidence="5 9" id="KW-0560">Oxidoreductase</keyword>
<comment type="domain">
    <text evidence="9">Possesses an unusual extended V-shaped dimeric structure with each monomer consisting of three distinct domains arranged along a curved 'spinal' alpha-helix. The N-terminal catalytic domain specifically recognizes the glutamate moiety of the substrate. The second domain is the NADPH-binding domain, and the third C-terminal domain is responsible for dimerization.</text>
</comment>
<comment type="catalytic activity">
    <reaction evidence="7 9 14">
        <text>(S)-4-amino-5-oxopentanoate + tRNA(Glu) + NADP(+) = L-glutamyl-tRNA(Glu) + NADPH + H(+)</text>
        <dbReference type="Rhea" id="RHEA:12344"/>
        <dbReference type="Rhea" id="RHEA-COMP:9663"/>
        <dbReference type="Rhea" id="RHEA-COMP:9680"/>
        <dbReference type="ChEBI" id="CHEBI:15378"/>
        <dbReference type="ChEBI" id="CHEBI:57501"/>
        <dbReference type="ChEBI" id="CHEBI:57783"/>
        <dbReference type="ChEBI" id="CHEBI:58349"/>
        <dbReference type="ChEBI" id="CHEBI:78442"/>
        <dbReference type="ChEBI" id="CHEBI:78520"/>
        <dbReference type="EC" id="1.2.1.70"/>
    </reaction>
</comment>
<feature type="domain" description="Glutamyl-tRNA reductase N-terminal" evidence="17">
    <location>
        <begin position="6"/>
        <end position="156"/>
    </location>
</feature>
<name>A0A1Y2JZS3_9PROT</name>
<dbReference type="InterPro" id="IPR036453">
    <property type="entry name" value="GluRdtase_dimer_dom_sf"/>
</dbReference>
<dbReference type="CDD" id="cd05213">
    <property type="entry name" value="NAD_bind_Glutamyl_tRNA_reduct"/>
    <property type="match status" value="1"/>
</dbReference>
<dbReference type="GO" id="GO:0019353">
    <property type="term" value="P:protoporphyrinogen IX biosynthetic process from glutamate"/>
    <property type="evidence" value="ECO:0007669"/>
    <property type="project" value="TreeGrafter"/>
</dbReference>
<dbReference type="NCBIfam" id="NF000744">
    <property type="entry name" value="PRK00045.1-3"/>
    <property type="match status" value="1"/>
</dbReference>
<protein>
    <recommendedName>
        <fullName evidence="8 9">Glutamyl-tRNA reductase</fullName>
        <shortName evidence="9">GluTR</shortName>
        <ecNumber evidence="3 9">1.2.1.70</ecNumber>
    </recommendedName>
</protein>
<dbReference type="InterPro" id="IPR036291">
    <property type="entry name" value="NAD(P)-bd_dom_sf"/>
</dbReference>
<dbReference type="Pfam" id="PF05201">
    <property type="entry name" value="GlutR_N"/>
    <property type="match status" value="1"/>
</dbReference>
<feature type="binding site" evidence="9 11">
    <location>
        <begin position="49"/>
        <end position="52"/>
    </location>
    <ligand>
        <name>substrate</name>
    </ligand>
</feature>
<keyword evidence="4 9" id="KW-0521">NADP</keyword>
<dbReference type="GO" id="GO:0050661">
    <property type="term" value="F:NADP binding"/>
    <property type="evidence" value="ECO:0007669"/>
    <property type="project" value="InterPro"/>
</dbReference>
<feature type="binding site" evidence="9 12">
    <location>
        <begin position="189"/>
        <end position="194"/>
    </location>
    <ligand>
        <name>NADP(+)</name>
        <dbReference type="ChEBI" id="CHEBI:58349"/>
    </ligand>
</feature>
<accession>A0A1Y2JZS3</accession>
<evidence type="ECO:0000256" key="8">
    <source>
        <dbReference type="ARBA" id="ARBA00068659"/>
    </source>
</evidence>
<dbReference type="EC" id="1.2.1.70" evidence="3 9"/>
<evidence type="ECO:0000259" key="15">
    <source>
        <dbReference type="Pfam" id="PF00745"/>
    </source>
</evidence>
<evidence type="ECO:0000256" key="12">
    <source>
        <dbReference type="PIRSR" id="PIRSR000445-3"/>
    </source>
</evidence>
<dbReference type="InterPro" id="IPR015895">
    <property type="entry name" value="4pyrrol_synth_GluRdtase_N"/>
</dbReference>
<evidence type="ECO:0000256" key="13">
    <source>
        <dbReference type="PIRSR" id="PIRSR000445-4"/>
    </source>
</evidence>
<dbReference type="FunFam" id="3.40.50.720:FF:000031">
    <property type="entry name" value="Glutamyl-tRNA reductase"/>
    <property type="match status" value="1"/>
</dbReference>
<proteinExistence type="inferred from homology"/>
<dbReference type="PANTHER" id="PTHR43013:SF1">
    <property type="entry name" value="GLUTAMYL-TRNA REDUCTASE"/>
    <property type="match status" value="1"/>
</dbReference>
<dbReference type="Gene3D" id="3.30.460.30">
    <property type="entry name" value="Glutamyl-tRNA reductase, N-terminal domain"/>
    <property type="match status" value="1"/>
</dbReference>
<keyword evidence="19" id="KW-1185">Reference proteome</keyword>
<dbReference type="HAMAP" id="MF_00087">
    <property type="entry name" value="Glu_tRNA_reductase"/>
    <property type="match status" value="1"/>
</dbReference>
<evidence type="ECO:0000256" key="7">
    <source>
        <dbReference type="ARBA" id="ARBA00047464"/>
    </source>
</evidence>
<sequence>MKIAAVGLNHNSAPVALREKLSFPEERLPESLAQLVGLEQVCEGVILSTCNRVEIYLAAHDVQTAVEQTRIWLAHSHDLSLDELNPHLYINLEEEAVRHGFRVASSLDSMVLGEPQILGQMKKAYQHAVAQQSVGAILNRFFQHAFQTAKRVRNETAIAENAVSVSFAAVELSRKIFGELNGHSCLLIGAGEMCELAARHLVANGIDKVFVTNRTLERAQNLAAQFDGHAFPMEKLAENLHRADIIISSTGSTVYLVDAPMVKKALKERRQRPMFFIDIAVPRDLDPEIGDVDSAFLYDMDDLNQIVEQNRQERAEAAQAAENIVSEEIPGLLKWISALEVAPTIKALRAHAEGVRDEVLEKQLRGWETLSDDDRARIEKLTRLLVNKILHNPSEQLRLAAHEPDGDQITAATRRLFKLDDG</sequence>
<evidence type="ECO:0000256" key="5">
    <source>
        <dbReference type="ARBA" id="ARBA00023002"/>
    </source>
</evidence>
<dbReference type="AlphaFoldDB" id="A0A1Y2JZS3"/>
<evidence type="ECO:0000256" key="14">
    <source>
        <dbReference type="RuleBase" id="RU000584"/>
    </source>
</evidence>
<dbReference type="PANTHER" id="PTHR43013">
    <property type="entry name" value="GLUTAMYL-TRNA REDUCTASE"/>
    <property type="match status" value="1"/>
</dbReference>
<dbReference type="OrthoDB" id="110209at2"/>
<dbReference type="Pfam" id="PF00745">
    <property type="entry name" value="GlutR_dimer"/>
    <property type="match status" value="1"/>
</dbReference>
<dbReference type="UniPathway" id="UPA00251">
    <property type="reaction ID" value="UER00316"/>
</dbReference>
<dbReference type="Proteomes" id="UP000194003">
    <property type="component" value="Unassembled WGS sequence"/>
</dbReference>
<comment type="caution">
    <text evidence="18">The sequence shown here is derived from an EMBL/GenBank/DDBJ whole genome shotgun (WGS) entry which is preliminary data.</text>
</comment>
<keyword evidence="6 9" id="KW-0627">Porphyrin biosynthesis</keyword>
<dbReference type="EMBL" id="LVJN01000021">
    <property type="protein sequence ID" value="OSM00408.1"/>
    <property type="molecule type" value="Genomic_DNA"/>
</dbReference>
<dbReference type="InterPro" id="IPR006151">
    <property type="entry name" value="Shikm_DH/Glu-tRNA_Rdtase"/>
</dbReference>
<dbReference type="InterPro" id="IPR036343">
    <property type="entry name" value="GluRdtase_N_sf"/>
</dbReference>
<dbReference type="SUPFAM" id="SSF69075">
    <property type="entry name" value="Glutamyl tRNA-reductase dimerization domain"/>
    <property type="match status" value="1"/>
</dbReference>
<feature type="active site" description="Nucleophile" evidence="9 10">
    <location>
        <position position="50"/>
    </location>
</feature>
<evidence type="ECO:0000256" key="11">
    <source>
        <dbReference type="PIRSR" id="PIRSR000445-2"/>
    </source>
</evidence>
<organism evidence="18 19">
    <name type="scientific">Magnetofaba australis IT-1</name>
    <dbReference type="NCBI Taxonomy" id="1434232"/>
    <lineage>
        <taxon>Bacteria</taxon>
        <taxon>Pseudomonadati</taxon>
        <taxon>Pseudomonadota</taxon>
        <taxon>Magnetococcia</taxon>
        <taxon>Magnetococcales</taxon>
        <taxon>Magnetococcaceae</taxon>
        <taxon>Magnetofaba</taxon>
    </lineage>
</organism>
<comment type="subunit">
    <text evidence="9">Homodimer.</text>
</comment>
<evidence type="ECO:0000256" key="4">
    <source>
        <dbReference type="ARBA" id="ARBA00022857"/>
    </source>
</evidence>
<feature type="binding site" evidence="9 11">
    <location>
        <begin position="114"/>
        <end position="116"/>
    </location>
    <ligand>
        <name>substrate</name>
    </ligand>
</feature>
<comment type="similarity">
    <text evidence="2 9 14">Belongs to the glutamyl-tRNA reductase family.</text>
</comment>
<dbReference type="FunFam" id="3.30.460.30:FF:000001">
    <property type="entry name" value="Glutamyl-tRNA reductase"/>
    <property type="match status" value="1"/>
</dbReference>
<evidence type="ECO:0000256" key="6">
    <source>
        <dbReference type="ARBA" id="ARBA00023244"/>
    </source>
</evidence>
<feature type="domain" description="Quinate/shikimate 5-dehydrogenase/glutamyl-tRNA reductase" evidence="16">
    <location>
        <begin position="171"/>
        <end position="306"/>
    </location>
</feature>
<dbReference type="NCBIfam" id="TIGR01035">
    <property type="entry name" value="hemA"/>
    <property type="match status" value="1"/>
</dbReference>
<feature type="binding site" evidence="9 11">
    <location>
        <position position="120"/>
    </location>
    <ligand>
        <name>substrate</name>
    </ligand>
</feature>
<evidence type="ECO:0000313" key="18">
    <source>
        <dbReference type="EMBL" id="OSM00408.1"/>
    </source>
</evidence>
<dbReference type="InterPro" id="IPR000343">
    <property type="entry name" value="4pyrrol_synth_GluRdtase"/>
</dbReference>
<dbReference type="Gene3D" id="3.40.50.720">
    <property type="entry name" value="NAD(P)-binding Rossmann-like Domain"/>
    <property type="match status" value="1"/>
</dbReference>
<gene>
    <name evidence="9" type="primary">hemA</name>
    <name evidence="18" type="ORF">MAIT1_00923</name>
</gene>
<dbReference type="SUPFAM" id="SSF51735">
    <property type="entry name" value="NAD(P)-binding Rossmann-fold domains"/>
    <property type="match status" value="1"/>
</dbReference>
<evidence type="ECO:0000256" key="10">
    <source>
        <dbReference type="PIRSR" id="PIRSR000445-1"/>
    </source>
</evidence>
<evidence type="ECO:0000259" key="16">
    <source>
        <dbReference type="Pfam" id="PF01488"/>
    </source>
</evidence>
<feature type="site" description="Important for activity" evidence="9 13">
    <location>
        <position position="99"/>
    </location>
</feature>
<dbReference type="RefSeq" id="WP_085447065.1">
    <property type="nucleotide sequence ID" value="NZ_LVJN01000021.1"/>
</dbReference>
<dbReference type="InterPro" id="IPR015896">
    <property type="entry name" value="4pyrrol_synth_GluRdtase_dimer"/>
</dbReference>
<reference evidence="18 19" key="1">
    <citation type="journal article" date="2016" name="BMC Genomics">
        <title>Combined genomic and structural analyses of a cultured magnetotactic bacterium reveals its niche adaptation to a dynamic environment.</title>
        <authorList>
            <person name="Araujo A.C."/>
            <person name="Morillo V."/>
            <person name="Cypriano J."/>
            <person name="Teixeira L.C."/>
            <person name="Leao P."/>
            <person name="Lyra S."/>
            <person name="Almeida L.G."/>
            <person name="Bazylinski D.A."/>
            <person name="Vasconcellos A.T."/>
            <person name="Abreu F."/>
            <person name="Lins U."/>
        </authorList>
    </citation>
    <scope>NUCLEOTIDE SEQUENCE [LARGE SCALE GENOMIC DNA]</scope>
    <source>
        <strain evidence="18 19">IT-1</strain>
    </source>
</reference>
<evidence type="ECO:0000256" key="1">
    <source>
        <dbReference type="ARBA" id="ARBA00005059"/>
    </source>
</evidence>
<feature type="domain" description="Tetrapyrrole biosynthesis glutamyl-tRNA reductase dimerisation" evidence="15">
    <location>
        <begin position="320"/>
        <end position="419"/>
    </location>
</feature>
<dbReference type="GO" id="GO:0008883">
    <property type="term" value="F:glutamyl-tRNA reductase activity"/>
    <property type="evidence" value="ECO:0007669"/>
    <property type="project" value="UniProtKB-UniRule"/>
</dbReference>
<dbReference type="Pfam" id="PF01488">
    <property type="entry name" value="Shikimate_DH"/>
    <property type="match status" value="1"/>
</dbReference>